<dbReference type="PANTHER" id="PTHR43585">
    <property type="entry name" value="FUMIPYRROLE BIOSYNTHESIS PROTEIN C"/>
    <property type="match status" value="1"/>
</dbReference>
<dbReference type="PANTHER" id="PTHR43585:SF2">
    <property type="entry name" value="ATP-GRASP ENZYME FSQD"/>
    <property type="match status" value="1"/>
</dbReference>
<dbReference type="Gene3D" id="3.40.50.20">
    <property type="match status" value="1"/>
</dbReference>
<dbReference type="InterPro" id="IPR005479">
    <property type="entry name" value="CPAse_ATP-bd"/>
</dbReference>
<dbReference type="GO" id="GO:0005524">
    <property type="term" value="F:ATP binding"/>
    <property type="evidence" value="ECO:0007669"/>
    <property type="project" value="UniProtKB-UniRule"/>
</dbReference>
<organism evidence="6 7">
    <name type="scientific">Bradyrhizobium arachidis</name>
    <dbReference type="NCBI Taxonomy" id="858423"/>
    <lineage>
        <taxon>Bacteria</taxon>
        <taxon>Pseudomonadati</taxon>
        <taxon>Pseudomonadota</taxon>
        <taxon>Alphaproteobacteria</taxon>
        <taxon>Hyphomicrobiales</taxon>
        <taxon>Nitrobacteraceae</taxon>
        <taxon>Bradyrhizobium</taxon>
    </lineage>
</organism>
<dbReference type="InterPro" id="IPR052032">
    <property type="entry name" value="ATP-dep_AA_Ligase"/>
</dbReference>
<dbReference type="InterPro" id="IPR013815">
    <property type="entry name" value="ATP_grasp_subdomain_1"/>
</dbReference>
<evidence type="ECO:0000256" key="2">
    <source>
        <dbReference type="ARBA" id="ARBA00022741"/>
    </source>
</evidence>
<dbReference type="EMBL" id="CP030050">
    <property type="protein sequence ID" value="QOZ66664.1"/>
    <property type="molecule type" value="Genomic_DNA"/>
</dbReference>
<keyword evidence="3 4" id="KW-0067">ATP-binding</keyword>
<dbReference type="RefSeq" id="WP_092217783.1">
    <property type="nucleotide sequence ID" value="NZ_CP030050.1"/>
</dbReference>
<dbReference type="PROSITE" id="PS00867">
    <property type="entry name" value="CPSASE_2"/>
    <property type="match status" value="1"/>
</dbReference>
<dbReference type="SUPFAM" id="SSF56059">
    <property type="entry name" value="Glutathione synthetase ATP-binding domain-like"/>
    <property type="match status" value="1"/>
</dbReference>
<accession>A0AAE7NQ82</accession>
<dbReference type="PROSITE" id="PS50975">
    <property type="entry name" value="ATP_GRASP"/>
    <property type="match status" value="1"/>
</dbReference>
<dbReference type="GO" id="GO:0016874">
    <property type="term" value="F:ligase activity"/>
    <property type="evidence" value="ECO:0007669"/>
    <property type="project" value="UniProtKB-KW"/>
</dbReference>
<evidence type="ECO:0000256" key="4">
    <source>
        <dbReference type="PROSITE-ProRule" id="PRU00409"/>
    </source>
</evidence>
<dbReference type="Gene3D" id="3.30.1490.20">
    <property type="entry name" value="ATP-grasp fold, A domain"/>
    <property type="match status" value="1"/>
</dbReference>
<dbReference type="SMART" id="SM01209">
    <property type="entry name" value="GARS_A"/>
    <property type="match status" value="1"/>
</dbReference>
<dbReference type="GO" id="GO:0046872">
    <property type="term" value="F:metal ion binding"/>
    <property type="evidence" value="ECO:0007669"/>
    <property type="project" value="InterPro"/>
</dbReference>
<reference evidence="6 7" key="1">
    <citation type="submission" date="2018-06" db="EMBL/GenBank/DDBJ databases">
        <title>Comparative genomics of Bradyrhizobium nodulating Arachidis hypogaea.</title>
        <authorList>
            <person name="Li Y."/>
        </authorList>
    </citation>
    <scope>NUCLEOTIDE SEQUENCE [LARGE SCALE GENOMIC DNA]</scope>
    <source>
        <strain evidence="6 7">CCBAU 051107</strain>
    </source>
</reference>
<evidence type="ECO:0000256" key="3">
    <source>
        <dbReference type="ARBA" id="ARBA00022840"/>
    </source>
</evidence>
<evidence type="ECO:0000313" key="7">
    <source>
        <dbReference type="Proteomes" id="UP000594015"/>
    </source>
</evidence>
<keyword evidence="1" id="KW-0436">Ligase</keyword>
<dbReference type="Pfam" id="PF18603">
    <property type="entry name" value="LAL_C2"/>
    <property type="match status" value="1"/>
</dbReference>
<dbReference type="InterPro" id="IPR040570">
    <property type="entry name" value="LAL_C2"/>
</dbReference>
<dbReference type="KEGG" id="barh:WN72_10125"/>
<feature type="domain" description="ATP-grasp" evidence="5">
    <location>
        <begin position="114"/>
        <end position="305"/>
    </location>
</feature>
<evidence type="ECO:0000256" key="1">
    <source>
        <dbReference type="ARBA" id="ARBA00022598"/>
    </source>
</evidence>
<proteinExistence type="predicted"/>
<keyword evidence="2 4" id="KW-0547">Nucleotide-binding</keyword>
<sequence length="422" mass="46077">MSKQVLIVLEGALNGRLYVEAAQRLGLQPIVFSADPSRFAYIAASGCEAVRVNTKNLDAMIHECLRLSRTSHIAGITSAQESVYASVGKLCQYFELPGPDPVAVERCCDKFYQRQLLADAGIPTPAFRLATSATDVERSAAQICLPVIVKPAVGIGGMGVRLCRDLDELAKHTSYLLSKEIWGSSPRILVEEFAQGPHYSVEIMGDKIIEIGAADFDNQPHFVCREYIYPALLTDDEHRRIVEVSSKSLKALGVGWGPKNIDLRWTTLGPVVIEVNPRLAGTPNSQLVKLSCGIDLVAEHIRLVIGQQCNLRRSHSHIAAARVLLPDREGILDAICGESRAAEVPGITEVRFSVEPKASIVKKNDYRDRIGHVIATSPDRAVTKRALQRAVDLIEWSITPFPPLGEHEQGASLTPPTDADVV</sequence>
<gene>
    <name evidence="6" type="ORF">WN72_10125</name>
</gene>
<name>A0AAE7NQ82_9BRAD</name>
<dbReference type="Pfam" id="PF02786">
    <property type="entry name" value="CPSase_L_D2"/>
    <property type="match status" value="1"/>
</dbReference>
<dbReference type="AlphaFoldDB" id="A0AAE7NQ82"/>
<evidence type="ECO:0000259" key="5">
    <source>
        <dbReference type="PROSITE" id="PS50975"/>
    </source>
</evidence>
<evidence type="ECO:0000313" key="6">
    <source>
        <dbReference type="EMBL" id="QOZ66664.1"/>
    </source>
</evidence>
<dbReference type="InterPro" id="IPR011761">
    <property type="entry name" value="ATP-grasp"/>
</dbReference>
<protein>
    <submittedName>
        <fullName evidence="6">ATP-grasp domain-containing protein</fullName>
    </submittedName>
</protein>
<dbReference type="Proteomes" id="UP000594015">
    <property type="component" value="Chromosome"/>
</dbReference>
<dbReference type="Gene3D" id="3.30.470.20">
    <property type="entry name" value="ATP-grasp fold, B domain"/>
    <property type="match status" value="1"/>
</dbReference>